<evidence type="ECO:0000256" key="1">
    <source>
        <dbReference type="SAM" id="SignalP"/>
    </source>
</evidence>
<evidence type="ECO:0000313" key="2">
    <source>
        <dbReference type="EMBL" id="RYU91056.1"/>
    </source>
</evidence>
<evidence type="ECO:0008006" key="4">
    <source>
        <dbReference type="Google" id="ProtNLM"/>
    </source>
</evidence>
<dbReference type="EMBL" id="SEWF01000102">
    <property type="protein sequence ID" value="RYU91056.1"/>
    <property type="molecule type" value="Genomic_DNA"/>
</dbReference>
<comment type="caution">
    <text evidence="2">The sequence shown here is derived from an EMBL/GenBank/DDBJ whole genome shotgun (WGS) entry which is preliminary data.</text>
</comment>
<keyword evidence="1" id="KW-0732">Signal</keyword>
<keyword evidence="3" id="KW-1185">Reference proteome</keyword>
<sequence length="154" mass="18119">MKLKRLIFLILCFMSNSCAFNKTLVEKDLSVKEAKDIVYLIECIKTNTNVLNFIEWKGSNKNESPISFEHKGRLAYFNLNRDEKGIFHQEINYFKNSFHKNIFTNDTLNRYSITSQTSFRVLMSEDKLSIYFFMINPDNVKTWVLSNGNTVYTP</sequence>
<reference evidence="2 3" key="1">
    <citation type="submission" date="2019-02" db="EMBL/GenBank/DDBJ databases">
        <title>Bacterial novel species Emticicia sp. 17J42-9 isolated from soil.</title>
        <authorList>
            <person name="Jung H.-Y."/>
        </authorList>
    </citation>
    <scope>NUCLEOTIDE SEQUENCE [LARGE SCALE GENOMIC DNA]</scope>
    <source>
        <strain evidence="2 3">17J42-9</strain>
    </source>
</reference>
<dbReference type="Proteomes" id="UP000293162">
    <property type="component" value="Unassembled WGS sequence"/>
</dbReference>
<organism evidence="2 3">
    <name type="scientific">Emticicia agri</name>
    <dbReference type="NCBI Taxonomy" id="2492393"/>
    <lineage>
        <taxon>Bacteria</taxon>
        <taxon>Pseudomonadati</taxon>
        <taxon>Bacteroidota</taxon>
        <taxon>Cytophagia</taxon>
        <taxon>Cytophagales</taxon>
        <taxon>Leadbetterellaceae</taxon>
        <taxon>Emticicia</taxon>
    </lineage>
</organism>
<protein>
    <recommendedName>
        <fullName evidence="4">Lipoprotein</fullName>
    </recommendedName>
</protein>
<dbReference type="RefSeq" id="WP_130024326.1">
    <property type="nucleotide sequence ID" value="NZ_SEWF01000102.1"/>
</dbReference>
<evidence type="ECO:0000313" key="3">
    <source>
        <dbReference type="Proteomes" id="UP000293162"/>
    </source>
</evidence>
<proteinExistence type="predicted"/>
<feature type="chain" id="PRO_5020919162" description="Lipoprotein" evidence="1">
    <location>
        <begin position="20"/>
        <end position="154"/>
    </location>
</feature>
<gene>
    <name evidence="2" type="ORF">EWM59_27040</name>
</gene>
<name>A0A4Q5LNW5_9BACT</name>
<dbReference type="AlphaFoldDB" id="A0A4Q5LNW5"/>
<feature type="signal peptide" evidence="1">
    <location>
        <begin position="1"/>
        <end position="19"/>
    </location>
</feature>
<accession>A0A4Q5LNW5</accession>